<dbReference type="PANTHER" id="PTHR45339">
    <property type="entry name" value="HYBRID SIGNAL TRANSDUCTION HISTIDINE KINASE J"/>
    <property type="match status" value="1"/>
</dbReference>
<dbReference type="Gene3D" id="3.40.50.2300">
    <property type="match status" value="2"/>
</dbReference>
<dbReference type="FunFam" id="1.10.287.130:FF:000001">
    <property type="entry name" value="Two-component sensor histidine kinase"/>
    <property type="match status" value="1"/>
</dbReference>
<reference evidence="12 13" key="1">
    <citation type="journal article" date="2022" name="IScience">
        <title>An ultrasensitive nanofiber-based assay for enzymatic hydrolysis and deep-sea microbial degradation of cellulose.</title>
        <authorList>
            <person name="Tsudome M."/>
            <person name="Tachioka M."/>
            <person name="Miyazaki M."/>
            <person name="Uchimura K."/>
            <person name="Tsuda M."/>
            <person name="Takaki Y."/>
            <person name="Deguchi S."/>
        </authorList>
    </citation>
    <scope>NUCLEOTIDE SEQUENCE [LARGE SCALE GENOMIC DNA]</scope>
    <source>
        <strain evidence="12 13">GE09</strain>
    </source>
</reference>
<evidence type="ECO:0000256" key="3">
    <source>
        <dbReference type="ARBA" id="ARBA00022553"/>
    </source>
</evidence>
<feature type="coiled-coil region" evidence="8">
    <location>
        <begin position="352"/>
        <end position="379"/>
    </location>
</feature>
<evidence type="ECO:0000256" key="2">
    <source>
        <dbReference type="ARBA" id="ARBA00012438"/>
    </source>
</evidence>
<accession>A0AAN1WER2</accession>
<feature type="transmembrane region" description="Helical" evidence="9">
    <location>
        <begin position="43"/>
        <end position="61"/>
    </location>
</feature>
<dbReference type="PANTHER" id="PTHR45339:SF1">
    <property type="entry name" value="HYBRID SIGNAL TRANSDUCTION HISTIDINE KINASE J"/>
    <property type="match status" value="1"/>
</dbReference>
<dbReference type="SUPFAM" id="SSF55781">
    <property type="entry name" value="GAF domain-like"/>
    <property type="match status" value="1"/>
</dbReference>
<evidence type="ECO:0000256" key="9">
    <source>
        <dbReference type="SAM" id="Phobius"/>
    </source>
</evidence>
<dbReference type="EC" id="2.7.13.3" evidence="2"/>
<dbReference type="InterPro" id="IPR003018">
    <property type="entry name" value="GAF"/>
</dbReference>
<dbReference type="Proteomes" id="UP001320119">
    <property type="component" value="Chromosome"/>
</dbReference>
<keyword evidence="9" id="KW-0472">Membrane</keyword>
<keyword evidence="6" id="KW-0902">Two-component regulatory system</keyword>
<dbReference type="CDD" id="cd00082">
    <property type="entry name" value="HisKA"/>
    <property type="match status" value="1"/>
</dbReference>
<dbReference type="PROSITE" id="PS50110">
    <property type="entry name" value="RESPONSE_REGULATORY"/>
    <property type="match status" value="2"/>
</dbReference>
<dbReference type="SUPFAM" id="SSF47384">
    <property type="entry name" value="Homodimeric domain of signal transducing histidine kinase"/>
    <property type="match status" value="1"/>
</dbReference>
<dbReference type="SUPFAM" id="SSF55874">
    <property type="entry name" value="ATPase domain of HSP90 chaperone/DNA topoisomerase II/histidine kinase"/>
    <property type="match status" value="1"/>
</dbReference>
<evidence type="ECO:0000256" key="6">
    <source>
        <dbReference type="ARBA" id="ARBA00023012"/>
    </source>
</evidence>
<evidence type="ECO:0000256" key="4">
    <source>
        <dbReference type="ARBA" id="ARBA00022679"/>
    </source>
</evidence>
<dbReference type="InterPro" id="IPR001789">
    <property type="entry name" value="Sig_transdc_resp-reg_receiver"/>
</dbReference>
<dbReference type="SUPFAM" id="SSF52172">
    <property type="entry name" value="CheY-like"/>
    <property type="match status" value="2"/>
</dbReference>
<evidence type="ECO:0000259" key="11">
    <source>
        <dbReference type="PROSITE" id="PS50110"/>
    </source>
</evidence>
<protein>
    <recommendedName>
        <fullName evidence="2">histidine kinase</fullName>
        <ecNumber evidence="2">2.7.13.3</ecNumber>
    </recommendedName>
</protein>
<dbReference type="Gene3D" id="3.30.565.10">
    <property type="entry name" value="Histidine kinase-like ATPase, C-terminal domain"/>
    <property type="match status" value="1"/>
</dbReference>
<dbReference type="InterPro" id="IPR003661">
    <property type="entry name" value="HisK_dim/P_dom"/>
</dbReference>
<dbReference type="InterPro" id="IPR036890">
    <property type="entry name" value="HATPase_C_sf"/>
</dbReference>
<dbReference type="Pfam" id="PF05230">
    <property type="entry name" value="MASE2"/>
    <property type="match status" value="1"/>
</dbReference>
<keyword evidence="4" id="KW-0808">Transferase</keyword>
<evidence type="ECO:0000313" key="13">
    <source>
        <dbReference type="Proteomes" id="UP001320119"/>
    </source>
</evidence>
<evidence type="ECO:0000256" key="1">
    <source>
        <dbReference type="ARBA" id="ARBA00000085"/>
    </source>
</evidence>
<dbReference type="CDD" id="cd16922">
    <property type="entry name" value="HATPase_EvgS-ArcB-TorS-like"/>
    <property type="match status" value="1"/>
</dbReference>
<dbReference type="SMART" id="SM00388">
    <property type="entry name" value="HisKA"/>
    <property type="match status" value="1"/>
</dbReference>
<organism evidence="12 13">
    <name type="scientific">Marinagarivorans cellulosilyticus</name>
    <dbReference type="NCBI Taxonomy" id="2721545"/>
    <lineage>
        <taxon>Bacteria</taxon>
        <taxon>Pseudomonadati</taxon>
        <taxon>Pseudomonadota</taxon>
        <taxon>Gammaproteobacteria</taxon>
        <taxon>Cellvibrionales</taxon>
        <taxon>Cellvibrionaceae</taxon>
        <taxon>Marinagarivorans</taxon>
    </lineage>
</organism>
<dbReference type="InterPro" id="IPR007894">
    <property type="entry name" value="MASE2"/>
</dbReference>
<evidence type="ECO:0000256" key="5">
    <source>
        <dbReference type="ARBA" id="ARBA00022777"/>
    </source>
</evidence>
<dbReference type="EMBL" id="AP023086">
    <property type="protein sequence ID" value="BCD96254.1"/>
    <property type="molecule type" value="Genomic_DNA"/>
</dbReference>
<dbReference type="InterPro" id="IPR004358">
    <property type="entry name" value="Sig_transdc_His_kin-like_C"/>
</dbReference>
<keyword evidence="13" id="KW-1185">Reference proteome</keyword>
<feature type="transmembrane region" description="Helical" evidence="9">
    <location>
        <begin position="81"/>
        <end position="102"/>
    </location>
</feature>
<dbReference type="AlphaFoldDB" id="A0AAN1WER2"/>
<dbReference type="SMART" id="SM00387">
    <property type="entry name" value="HATPase_c"/>
    <property type="match status" value="1"/>
</dbReference>
<evidence type="ECO:0000313" key="12">
    <source>
        <dbReference type="EMBL" id="BCD96254.1"/>
    </source>
</evidence>
<dbReference type="InterPro" id="IPR036097">
    <property type="entry name" value="HisK_dim/P_sf"/>
</dbReference>
<dbReference type="CDD" id="cd17546">
    <property type="entry name" value="REC_hyHK_CKI1_RcsC-like"/>
    <property type="match status" value="2"/>
</dbReference>
<dbReference type="SMART" id="SM00065">
    <property type="entry name" value="GAF"/>
    <property type="match status" value="1"/>
</dbReference>
<keyword evidence="9" id="KW-0812">Transmembrane</keyword>
<dbReference type="Gene3D" id="1.10.287.130">
    <property type="match status" value="1"/>
</dbReference>
<keyword evidence="3 7" id="KW-0597">Phosphoprotein</keyword>
<dbReference type="PRINTS" id="PR00344">
    <property type="entry name" value="BCTRLSENSOR"/>
</dbReference>
<evidence type="ECO:0000256" key="7">
    <source>
        <dbReference type="PROSITE-ProRule" id="PRU00169"/>
    </source>
</evidence>
<dbReference type="RefSeq" id="WP_236985757.1">
    <property type="nucleotide sequence ID" value="NZ_AP023086.1"/>
</dbReference>
<dbReference type="InterPro" id="IPR029016">
    <property type="entry name" value="GAF-like_dom_sf"/>
</dbReference>
<feature type="domain" description="Response regulatory" evidence="11">
    <location>
        <begin position="638"/>
        <end position="752"/>
    </location>
</feature>
<feature type="transmembrane region" description="Helical" evidence="9">
    <location>
        <begin position="21"/>
        <end position="37"/>
    </location>
</feature>
<dbReference type="InterPro" id="IPR005467">
    <property type="entry name" value="His_kinase_dom"/>
</dbReference>
<feature type="modified residue" description="4-aspartylphosphate" evidence="7">
    <location>
        <position position="687"/>
    </location>
</feature>
<comment type="catalytic activity">
    <reaction evidence="1">
        <text>ATP + protein L-histidine = ADP + protein N-phospho-L-histidine.</text>
        <dbReference type="EC" id="2.7.13.3"/>
    </reaction>
</comment>
<dbReference type="KEGG" id="marq:MARGE09_P0453"/>
<evidence type="ECO:0000259" key="10">
    <source>
        <dbReference type="PROSITE" id="PS50109"/>
    </source>
</evidence>
<gene>
    <name evidence="12" type="ORF">MARGE09_P0453</name>
</gene>
<dbReference type="SMART" id="SM00448">
    <property type="entry name" value="REC"/>
    <property type="match status" value="2"/>
</dbReference>
<dbReference type="Pfam" id="PF00512">
    <property type="entry name" value="HisKA"/>
    <property type="match status" value="1"/>
</dbReference>
<dbReference type="Pfam" id="PF02518">
    <property type="entry name" value="HATPase_c"/>
    <property type="match status" value="1"/>
</dbReference>
<name>A0AAN1WER2_9GAMM</name>
<dbReference type="InterPro" id="IPR011006">
    <property type="entry name" value="CheY-like_superfamily"/>
</dbReference>
<proteinExistence type="predicted"/>
<evidence type="ECO:0000256" key="8">
    <source>
        <dbReference type="SAM" id="Coils"/>
    </source>
</evidence>
<feature type="transmembrane region" description="Helical" evidence="9">
    <location>
        <begin position="140"/>
        <end position="164"/>
    </location>
</feature>
<dbReference type="PROSITE" id="PS50109">
    <property type="entry name" value="HIS_KIN"/>
    <property type="match status" value="1"/>
</dbReference>
<feature type="domain" description="Response regulatory" evidence="11">
    <location>
        <begin position="761"/>
        <end position="876"/>
    </location>
</feature>
<sequence length="876" mass="97841">MLSWSREHKAQDVRDNYPLRVAVMWVVLAIHMSLMWPTDLIPAWFWGVIFIHTLVWPHLAYSLSSRRAHECYNLLFDITMYGMYVGVWGFNPFLAAVFVATSNLTLVSLGGMQLLFWAVNVQIVGALIGGWITQYYFRQNLALVPMLIATVGFFSFMVGVGWLMNRIHRRLHHTRSHLKEQHEELSHINQLALAVNSQLTIDSIIQRLLDALEQLYPMEAVYFLSFEPSANKLVIAGIYGEAISYRERSQFEALEFDLDADADSIFVMGLQQRRVINIGHLHPDLVSAGAAIDKRLYDIKPSLSLIYFPVYIEDTVVGGLAFINHKYHCLLEKKDIRRVSDYLVQVGTAIKNANLIRQLQQAKEEALIAQKKAEASEEAKSRFLANMSHEIRTPMTAILGYSEALQEPVVSVEERLKFVDIIMNSGRHLLSMINNILDISKIEASKVHIENIGIDVVHLMGDIESYLKLKAQEKGLEYRVTISYPVPERIVNDPTRLRQVLLNLCNNAIKFTEQGCVSLSLSWPQKNLLSVSVRDTGIGMTPQESEAVFEAFTQADSSTTRIYGGTGLGLTISKSLAMLMGGSLEVVSEKGVGSTFTLTVDTGDKLGPLIESPNSWQLLQRRQFSQAGKHQVPALSGRVLVAEDNPVNQQIIKRLLEQVGLSVELVSDGKQAVEKAKVGVYDLIFLDMQMPVMGGEAAARIIKESGLSTPLVAFTANVMTHQIHSYFQSGFIDVVEKPIDKDKLYSLLTHLLKPASSQLKNVLIVDDDEINAMILTRQVKNYSETLTVLQASNGEEALAKVESSAVDLIFMDMEMPVMGGIEATQKLRQGGFVRPIYMVTGNVDVEHKSLCLAAGATGHLPKPLDKKKVRSVLELY</sequence>
<dbReference type="FunFam" id="3.30.565.10:FF:000010">
    <property type="entry name" value="Sensor histidine kinase RcsC"/>
    <property type="match status" value="1"/>
</dbReference>
<feature type="modified residue" description="4-aspartylphosphate" evidence="7">
    <location>
        <position position="812"/>
    </location>
</feature>
<feature type="domain" description="Histidine kinase" evidence="10">
    <location>
        <begin position="386"/>
        <end position="604"/>
    </location>
</feature>
<keyword evidence="9" id="KW-1133">Transmembrane helix</keyword>
<keyword evidence="8" id="KW-0175">Coiled coil</keyword>
<dbReference type="Gene3D" id="3.30.450.40">
    <property type="match status" value="1"/>
</dbReference>
<dbReference type="InterPro" id="IPR003594">
    <property type="entry name" value="HATPase_dom"/>
</dbReference>
<feature type="transmembrane region" description="Helical" evidence="9">
    <location>
        <begin position="114"/>
        <end position="133"/>
    </location>
</feature>
<keyword evidence="5" id="KW-0418">Kinase</keyword>
<dbReference type="GO" id="GO:0000155">
    <property type="term" value="F:phosphorelay sensor kinase activity"/>
    <property type="evidence" value="ECO:0007669"/>
    <property type="project" value="InterPro"/>
</dbReference>
<dbReference type="Pfam" id="PF00072">
    <property type="entry name" value="Response_reg"/>
    <property type="match status" value="2"/>
</dbReference>